<dbReference type="GO" id="GO:0005874">
    <property type="term" value="C:microtubule"/>
    <property type="evidence" value="ECO:0007669"/>
    <property type="project" value="UniProtKB-KW"/>
</dbReference>
<evidence type="ECO:0000313" key="8">
    <source>
        <dbReference type="Proteomes" id="UP000507222"/>
    </source>
</evidence>
<feature type="region of interest" description="Disordered" evidence="6">
    <location>
        <begin position="83"/>
        <end position="112"/>
    </location>
</feature>
<keyword evidence="1" id="KW-0493">Microtubule</keyword>
<evidence type="ECO:0000256" key="3">
    <source>
        <dbReference type="ARBA" id="ARBA00022840"/>
    </source>
</evidence>
<dbReference type="PANTHER" id="PTHR37739">
    <property type="entry name" value="KINESIN-LIKE PROTEIN KIN-12D"/>
    <property type="match status" value="1"/>
</dbReference>
<evidence type="ECO:0000256" key="2">
    <source>
        <dbReference type="ARBA" id="ARBA00022741"/>
    </source>
</evidence>
<evidence type="ECO:0000256" key="4">
    <source>
        <dbReference type="ARBA" id="ARBA00023054"/>
    </source>
</evidence>
<dbReference type="AlphaFoldDB" id="A0A6J5VRA8"/>
<protein>
    <submittedName>
        <fullName evidence="7">Uncharacterized protein</fullName>
    </submittedName>
</protein>
<proteinExistence type="predicted"/>
<dbReference type="Proteomes" id="UP000507222">
    <property type="component" value="Unassembled WGS sequence"/>
</dbReference>
<evidence type="ECO:0000313" key="7">
    <source>
        <dbReference type="EMBL" id="CAB4290344.1"/>
    </source>
</evidence>
<dbReference type="PANTHER" id="PTHR37739:SF8">
    <property type="entry name" value="KINESIN-LIKE PROTEIN KIN-12D"/>
    <property type="match status" value="1"/>
</dbReference>
<dbReference type="EMBL" id="CAEKDK010000008">
    <property type="protein sequence ID" value="CAB4290344.1"/>
    <property type="molecule type" value="Genomic_DNA"/>
</dbReference>
<dbReference type="GO" id="GO:0005524">
    <property type="term" value="F:ATP binding"/>
    <property type="evidence" value="ECO:0007669"/>
    <property type="project" value="UniProtKB-KW"/>
</dbReference>
<accession>A0A6J5VRA8</accession>
<name>A0A6J5VRA8_PRUAR</name>
<evidence type="ECO:0000256" key="1">
    <source>
        <dbReference type="ARBA" id="ARBA00022701"/>
    </source>
</evidence>
<reference evidence="7 8" key="1">
    <citation type="submission" date="2020-05" db="EMBL/GenBank/DDBJ databases">
        <authorList>
            <person name="Campoy J."/>
            <person name="Schneeberger K."/>
            <person name="Spophaly S."/>
        </authorList>
    </citation>
    <scope>NUCLEOTIDE SEQUENCE [LARGE SCALE GENOMIC DNA]</scope>
    <source>
        <strain evidence="7">PruArmRojPasFocal</strain>
    </source>
</reference>
<keyword evidence="4" id="KW-0175">Coiled coil</keyword>
<gene>
    <name evidence="7" type="ORF">CURHAP_LOCUS50290</name>
</gene>
<keyword evidence="2" id="KW-0547">Nucleotide-binding</keyword>
<sequence length="112" mass="12698">MEVNLLQETEEEKLQLAQKLLGLCTSVLKAAGITKPSTHINPSVAEEALEQIKNRVTSMDRELQDLKYKNKISSERIRLSELIASPISSKTDENRQTPKRMSQAPYFSPLDR</sequence>
<dbReference type="InterPro" id="IPR044986">
    <property type="entry name" value="KIF15/KIN-12"/>
</dbReference>
<evidence type="ECO:0000256" key="6">
    <source>
        <dbReference type="SAM" id="MobiDB-lite"/>
    </source>
</evidence>
<keyword evidence="5" id="KW-0505">Motor protein</keyword>
<organism evidence="7 8">
    <name type="scientific">Prunus armeniaca</name>
    <name type="common">Apricot</name>
    <name type="synonym">Armeniaca vulgaris</name>
    <dbReference type="NCBI Taxonomy" id="36596"/>
    <lineage>
        <taxon>Eukaryota</taxon>
        <taxon>Viridiplantae</taxon>
        <taxon>Streptophyta</taxon>
        <taxon>Embryophyta</taxon>
        <taxon>Tracheophyta</taxon>
        <taxon>Spermatophyta</taxon>
        <taxon>Magnoliopsida</taxon>
        <taxon>eudicotyledons</taxon>
        <taxon>Gunneridae</taxon>
        <taxon>Pentapetalae</taxon>
        <taxon>rosids</taxon>
        <taxon>fabids</taxon>
        <taxon>Rosales</taxon>
        <taxon>Rosaceae</taxon>
        <taxon>Amygdaloideae</taxon>
        <taxon>Amygdaleae</taxon>
        <taxon>Prunus</taxon>
    </lineage>
</organism>
<evidence type="ECO:0000256" key="5">
    <source>
        <dbReference type="ARBA" id="ARBA00023175"/>
    </source>
</evidence>
<keyword evidence="3" id="KW-0067">ATP-binding</keyword>